<evidence type="ECO:0000256" key="2">
    <source>
        <dbReference type="SAM" id="SignalP"/>
    </source>
</evidence>
<evidence type="ECO:0000313" key="4">
    <source>
        <dbReference type="Proteomes" id="UP000688947"/>
    </source>
</evidence>
<feature type="region of interest" description="Disordered" evidence="1">
    <location>
        <begin position="21"/>
        <end position="52"/>
    </location>
</feature>
<evidence type="ECO:0000256" key="1">
    <source>
        <dbReference type="SAM" id="MobiDB-lite"/>
    </source>
</evidence>
<organism evidence="3 4">
    <name type="scientific">Phytophthora cactorum</name>
    <dbReference type="NCBI Taxonomy" id="29920"/>
    <lineage>
        <taxon>Eukaryota</taxon>
        <taxon>Sar</taxon>
        <taxon>Stramenopiles</taxon>
        <taxon>Oomycota</taxon>
        <taxon>Peronosporomycetes</taxon>
        <taxon>Peronosporales</taxon>
        <taxon>Peronosporaceae</taxon>
        <taxon>Phytophthora</taxon>
    </lineage>
</organism>
<sequence>MKLLSTALAVFALLAATTEASPMLRQVAEGKKGKTKTPQPTEAPVEQQDPTQ</sequence>
<keyword evidence="2" id="KW-0732">Signal</keyword>
<feature type="chain" id="PRO_5035750372" description="RxLR effector protein" evidence="2">
    <location>
        <begin position="21"/>
        <end position="52"/>
    </location>
</feature>
<dbReference type="AlphaFoldDB" id="A0A8T1TVI3"/>
<feature type="non-terminal residue" evidence="3">
    <location>
        <position position="52"/>
    </location>
</feature>
<comment type="caution">
    <text evidence="3">The sequence shown here is derived from an EMBL/GenBank/DDBJ whole genome shotgun (WGS) entry which is preliminary data.</text>
</comment>
<evidence type="ECO:0008006" key="5">
    <source>
        <dbReference type="Google" id="ProtNLM"/>
    </source>
</evidence>
<evidence type="ECO:0000313" key="3">
    <source>
        <dbReference type="EMBL" id="KAG6946585.1"/>
    </source>
</evidence>
<name>A0A8T1TVI3_9STRA</name>
<reference evidence="3" key="1">
    <citation type="submission" date="2021-01" db="EMBL/GenBank/DDBJ databases">
        <title>Phytophthora aleatoria, a newly-described species from Pinus radiata is distinct from Phytophthora cactorum isolates based on comparative genomics.</title>
        <authorList>
            <person name="Mcdougal R."/>
            <person name="Panda P."/>
            <person name="Williams N."/>
            <person name="Studholme D.J."/>
        </authorList>
    </citation>
    <scope>NUCLEOTIDE SEQUENCE</scope>
    <source>
        <strain evidence="3">NZFS 3830</strain>
    </source>
</reference>
<proteinExistence type="predicted"/>
<accession>A0A8T1TVI3</accession>
<dbReference type="Proteomes" id="UP000688947">
    <property type="component" value="Unassembled WGS sequence"/>
</dbReference>
<gene>
    <name evidence="3" type="ORF">JG687_00016613</name>
</gene>
<feature type="signal peptide" evidence="2">
    <location>
        <begin position="1"/>
        <end position="20"/>
    </location>
</feature>
<dbReference type="EMBL" id="JAENGZ010001712">
    <property type="protein sequence ID" value="KAG6946585.1"/>
    <property type="molecule type" value="Genomic_DNA"/>
</dbReference>
<protein>
    <recommendedName>
        <fullName evidence="5">RxLR effector protein</fullName>
    </recommendedName>
</protein>